<name>A0AAW0BIE5_9AGAR</name>
<feature type="compositionally biased region" description="Basic and acidic residues" evidence="1">
    <location>
        <begin position="939"/>
        <end position="961"/>
    </location>
</feature>
<dbReference type="Pfam" id="PF14308">
    <property type="entry name" value="DnaJ-X"/>
    <property type="match status" value="2"/>
</dbReference>
<feature type="domain" description="J" evidence="2">
    <location>
        <begin position="467"/>
        <end position="531"/>
    </location>
</feature>
<dbReference type="Proteomes" id="UP001362999">
    <property type="component" value="Unassembled WGS sequence"/>
</dbReference>
<dbReference type="PROSITE" id="PS00636">
    <property type="entry name" value="DNAJ_1"/>
    <property type="match status" value="1"/>
</dbReference>
<sequence>MGGTLSRFRLALKSFREIVAVYDELNKRIEQSPGIPVPNPSVPYWAIPASPLAQHGSSDALPAYADIVIIGSGIAGTAFARTVLGFEQESENVPQVVMLEARDTCSGATGRNGGHITPVLYHDYPVVRKRLGPEMAKTVIEFRLAHLSALIQVCEEEDILEDSQCREVETFDVFFDQETFDAALENLDLYLHDLPEQRKMWRVVNVEECVKILQLSPRAVGAISTTAGAVHPYRLVTGVLSRLLERHPKNFHLFTRAPCLSVTSEGYHSFYTVSTSRGTVRARHVIHATNAWVSHLLPQMRKRVVPARGHMSAQRPGVGLGQAILQRTVKTTPQANPNDSVLTLTEPATPPTSSWLGTRSWVMHGDGIYDYLTQQPLPTPAYDPTAAEFMFGGGLARGELSGGGVLKDIGVADDSSWDMPTAAYLGGALSQYFGGWGAEGRDLQSKRDSSEEIEAGRIKKLWTGILEYYDLLGVAVDADDTELKKAYRRQAMKYHPDKNKSADAEEKFKDISKAYQVLSNPNDRATYDKHGKSMVDKEGTMNMEDAAGFFANVFGGERFVDYIGEISIMKDMTATASTMMTDEERAEMEKAMNEGASTPIGAANRTPLSSGPATPANGPTTPPTSPPSNQNVSTPTSTPASITMHSEADSPSTPPPNAKDRKRNKMTQEQKEKLREQDKERQKVMEARVAMLTTKMIERLRPFVEAKNPGDKDDPETQTFEKKMKREADDLKLESFGVELLHAIGNVYMMKASSFMKSKKMLGIPGFFSRLKEKTDLVKDVFGVIGSALSVRDLMLEMERQQAKGELGEEELRALEMDVTGKVWWLLVFVSMRLMVPDHASFVEGCTVRGRPGLTRGERFDVAPSEISSCLQVVDNVLKDPEASDVVLYNRAKALLITGAIFKSTVPDESDEERRELERMVAEAALPKSKQTSTRAAKARREQMIRQDQEKLEKEKAENEKAAPPAH</sequence>
<dbReference type="GO" id="GO:0016558">
    <property type="term" value="P:protein import into peroxisome matrix"/>
    <property type="evidence" value="ECO:0007669"/>
    <property type="project" value="TreeGrafter"/>
</dbReference>
<comment type="caution">
    <text evidence="3">The sequence shown here is derived from an EMBL/GenBank/DDBJ whole genome shotgun (WGS) entry which is preliminary data.</text>
</comment>
<dbReference type="SUPFAM" id="SSF46565">
    <property type="entry name" value="Chaperone J-domain"/>
    <property type="match status" value="1"/>
</dbReference>
<dbReference type="Pfam" id="PF01266">
    <property type="entry name" value="DAO"/>
    <property type="match status" value="1"/>
</dbReference>
<reference evidence="3 4" key="1">
    <citation type="journal article" date="2024" name="J Genomics">
        <title>Draft genome sequencing and assembly of Favolaschia claudopus CIRM-BRFM 2984 isolated from oak limbs.</title>
        <authorList>
            <person name="Navarro D."/>
            <person name="Drula E."/>
            <person name="Chaduli D."/>
            <person name="Cazenave R."/>
            <person name="Ahrendt S."/>
            <person name="Wang J."/>
            <person name="Lipzen A."/>
            <person name="Daum C."/>
            <person name="Barry K."/>
            <person name="Grigoriev I.V."/>
            <person name="Favel A."/>
            <person name="Rosso M.N."/>
            <person name="Martin F."/>
        </authorList>
    </citation>
    <scope>NUCLEOTIDE SEQUENCE [LARGE SCALE GENOMIC DNA]</scope>
    <source>
        <strain evidence="3 4">CIRM-BRFM 2984</strain>
    </source>
</reference>
<dbReference type="Gene3D" id="3.50.50.60">
    <property type="entry name" value="FAD/NAD(P)-binding domain"/>
    <property type="match status" value="1"/>
</dbReference>
<dbReference type="InterPro" id="IPR001623">
    <property type="entry name" value="DnaJ_domain"/>
</dbReference>
<dbReference type="InterPro" id="IPR052814">
    <property type="entry name" value="Peroxisomal_DnaJ"/>
</dbReference>
<dbReference type="InterPro" id="IPR026894">
    <property type="entry name" value="DnaJ_X"/>
</dbReference>
<protein>
    <submittedName>
        <fullName evidence="3">J domain-containing protein</fullName>
    </submittedName>
</protein>
<dbReference type="Gene3D" id="1.10.287.110">
    <property type="entry name" value="DnaJ domain"/>
    <property type="match status" value="1"/>
</dbReference>
<dbReference type="GO" id="GO:0005829">
    <property type="term" value="C:cytosol"/>
    <property type="evidence" value="ECO:0007669"/>
    <property type="project" value="TreeGrafter"/>
</dbReference>
<dbReference type="AlphaFoldDB" id="A0AAW0BIE5"/>
<dbReference type="Pfam" id="PF00226">
    <property type="entry name" value="DnaJ"/>
    <property type="match status" value="1"/>
</dbReference>
<evidence type="ECO:0000259" key="2">
    <source>
        <dbReference type="PROSITE" id="PS50076"/>
    </source>
</evidence>
<dbReference type="InterPro" id="IPR006076">
    <property type="entry name" value="FAD-dep_OxRdtase"/>
</dbReference>
<dbReference type="PROSITE" id="PS50076">
    <property type="entry name" value="DNAJ_2"/>
    <property type="match status" value="1"/>
</dbReference>
<dbReference type="InterPro" id="IPR036869">
    <property type="entry name" value="J_dom_sf"/>
</dbReference>
<dbReference type="EMBL" id="JAWWNJ010000034">
    <property type="protein sequence ID" value="KAK7025274.1"/>
    <property type="molecule type" value="Genomic_DNA"/>
</dbReference>
<accession>A0AAW0BIE5</accession>
<gene>
    <name evidence="3" type="ORF">R3P38DRAFT_3396192</name>
</gene>
<feature type="compositionally biased region" description="Low complexity" evidence="1">
    <location>
        <begin position="627"/>
        <end position="639"/>
    </location>
</feature>
<dbReference type="InterPro" id="IPR018253">
    <property type="entry name" value="DnaJ_domain_CS"/>
</dbReference>
<evidence type="ECO:0000313" key="3">
    <source>
        <dbReference type="EMBL" id="KAK7025274.1"/>
    </source>
</evidence>
<dbReference type="PRINTS" id="PR00625">
    <property type="entry name" value="JDOMAIN"/>
</dbReference>
<evidence type="ECO:0000313" key="4">
    <source>
        <dbReference type="Proteomes" id="UP001362999"/>
    </source>
</evidence>
<feature type="compositionally biased region" description="Basic and acidic residues" evidence="1">
    <location>
        <begin position="666"/>
        <end position="682"/>
    </location>
</feature>
<dbReference type="SUPFAM" id="SSF51905">
    <property type="entry name" value="FAD/NAD(P)-binding domain"/>
    <property type="match status" value="1"/>
</dbReference>
<organism evidence="3 4">
    <name type="scientific">Favolaschia claudopus</name>
    <dbReference type="NCBI Taxonomy" id="2862362"/>
    <lineage>
        <taxon>Eukaryota</taxon>
        <taxon>Fungi</taxon>
        <taxon>Dikarya</taxon>
        <taxon>Basidiomycota</taxon>
        <taxon>Agaricomycotina</taxon>
        <taxon>Agaricomycetes</taxon>
        <taxon>Agaricomycetidae</taxon>
        <taxon>Agaricales</taxon>
        <taxon>Marasmiineae</taxon>
        <taxon>Mycenaceae</taxon>
        <taxon>Favolaschia</taxon>
    </lineage>
</organism>
<proteinExistence type="predicted"/>
<keyword evidence="4" id="KW-1185">Reference proteome</keyword>
<dbReference type="PANTHER" id="PTHR45006">
    <property type="entry name" value="DNAJ-LIKE PROTEIN 1"/>
    <property type="match status" value="1"/>
</dbReference>
<dbReference type="CDD" id="cd06257">
    <property type="entry name" value="DnaJ"/>
    <property type="match status" value="1"/>
</dbReference>
<feature type="region of interest" description="Disordered" evidence="1">
    <location>
        <begin position="597"/>
        <end position="682"/>
    </location>
</feature>
<dbReference type="SMART" id="SM00271">
    <property type="entry name" value="DnaJ"/>
    <property type="match status" value="1"/>
</dbReference>
<feature type="compositionally biased region" description="Basic and acidic residues" evidence="1">
    <location>
        <begin position="912"/>
        <end position="921"/>
    </location>
</feature>
<feature type="region of interest" description="Disordered" evidence="1">
    <location>
        <begin position="907"/>
        <end position="967"/>
    </location>
</feature>
<dbReference type="PANTHER" id="PTHR45006:SF1">
    <property type="entry name" value="DNAJ-LIKE PROTEIN 1"/>
    <property type="match status" value="1"/>
</dbReference>
<feature type="compositionally biased region" description="Low complexity" evidence="1">
    <location>
        <begin position="610"/>
        <end position="619"/>
    </location>
</feature>
<evidence type="ECO:0000256" key="1">
    <source>
        <dbReference type="SAM" id="MobiDB-lite"/>
    </source>
</evidence>
<dbReference type="InterPro" id="IPR036188">
    <property type="entry name" value="FAD/NAD-bd_sf"/>
</dbReference>
<dbReference type="Gene3D" id="3.30.9.10">
    <property type="entry name" value="D-Amino Acid Oxidase, subunit A, domain 2"/>
    <property type="match status" value="1"/>
</dbReference>